<evidence type="ECO:0000256" key="1">
    <source>
        <dbReference type="SAM" id="Phobius"/>
    </source>
</evidence>
<dbReference type="RefSeq" id="WP_036096301.1">
    <property type="nucleotide sequence ID" value="NZ_AODF01000005.1"/>
</dbReference>
<sequence>MVFIGILGIISFFAFVLLIIGIVLLFIKVKKWLAVTFVSVGGGILLISLIVFTGAFLFYVTEANNQNVQVEESSKAASDNFYDEYDDEYLELDFGKEGKNTEQVVVKVTKPTTGDLDERGIDKYYKMNVTMRNDSKETVYVSAKDFFLYNYEKDEYPEVLKKDYFHEKIDPGKTVTFSIYYQYIGKGKLEVEYDNLLWHE</sequence>
<evidence type="ECO:0000313" key="4">
    <source>
        <dbReference type="Proteomes" id="UP000019249"/>
    </source>
</evidence>
<dbReference type="Proteomes" id="UP000019249">
    <property type="component" value="Unassembled WGS sequence"/>
</dbReference>
<accession>A0ABN0RHD1</accession>
<keyword evidence="4" id="KW-1185">Reference proteome</keyword>
<dbReference type="Pfam" id="PF11611">
    <property type="entry name" value="DUF4352"/>
    <property type="match status" value="1"/>
</dbReference>
<dbReference type="EMBL" id="AODF01000005">
    <property type="protein sequence ID" value="EUJ33355.1"/>
    <property type="molecule type" value="Genomic_DNA"/>
</dbReference>
<evidence type="ECO:0000259" key="2">
    <source>
        <dbReference type="Pfam" id="PF11611"/>
    </source>
</evidence>
<reference evidence="3 4" key="1">
    <citation type="journal article" date="2014" name="Int. J. Syst. Evol. Microbiol.">
        <title>Listeria floridensis sp. nov., Listeria aquatica sp. nov., Listeria cornellensis sp. nov., Listeria riparia sp. nov. and Listeria grandensis sp. nov., from agricultural and natural environments.</title>
        <authorList>
            <person name="den Bakker H.C."/>
            <person name="Warchocki S."/>
            <person name="Wright E.M."/>
            <person name="Allred A.F."/>
            <person name="Ahlstrom C."/>
            <person name="Manuel C.S."/>
            <person name="Stasiewicz M.J."/>
            <person name="Burrell A."/>
            <person name="Roof S."/>
            <person name="Strawn L."/>
            <person name="Fortes E.D."/>
            <person name="Nightingale K.K."/>
            <person name="Kephart D."/>
            <person name="Wiedmann M."/>
        </authorList>
    </citation>
    <scope>NUCLEOTIDE SEQUENCE [LARGE SCALE GENOMIC DNA]</scope>
    <source>
        <strain evidence="3 4">FSL S10-1187</strain>
    </source>
</reference>
<organism evidence="3 4">
    <name type="scientific">Listeria floridensis FSL S10-1187</name>
    <dbReference type="NCBI Taxonomy" id="1265817"/>
    <lineage>
        <taxon>Bacteria</taxon>
        <taxon>Bacillati</taxon>
        <taxon>Bacillota</taxon>
        <taxon>Bacilli</taxon>
        <taxon>Bacillales</taxon>
        <taxon>Listeriaceae</taxon>
        <taxon>Listeria</taxon>
    </lineage>
</organism>
<proteinExistence type="predicted"/>
<feature type="domain" description="DUF4352" evidence="2">
    <location>
        <begin position="100"/>
        <end position="198"/>
    </location>
</feature>
<dbReference type="InterPro" id="IPR029051">
    <property type="entry name" value="DUF4352"/>
</dbReference>
<feature type="transmembrane region" description="Helical" evidence="1">
    <location>
        <begin position="34"/>
        <end position="60"/>
    </location>
</feature>
<comment type="caution">
    <text evidence="3">The sequence shown here is derived from an EMBL/GenBank/DDBJ whole genome shotgun (WGS) entry which is preliminary data.</text>
</comment>
<keyword evidence="1" id="KW-0812">Transmembrane</keyword>
<gene>
    <name evidence="3" type="ORF">MFLO_03435</name>
</gene>
<evidence type="ECO:0000313" key="3">
    <source>
        <dbReference type="EMBL" id="EUJ33355.1"/>
    </source>
</evidence>
<feature type="transmembrane region" description="Helical" evidence="1">
    <location>
        <begin position="6"/>
        <end position="27"/>
    </location>
</feature>
<keyword evidence="1" id="KW-1133">Transmembrane helix</keyword>
<name>A0ABN0RHD1_9LIST</name>
<protein>
    <recommendedName>
        <fullName evidence="2">DUF4352 domain-containing protein</fullName>
    </recommendedName>
</protein>
<keyword evidence="1" id="KW-0472">Membrane</keyword>